<gene>
    <name evidence="3" type="ORF">L3081_11910</name>
</gene>
<evidence type="ECO:0000313" key="4">
    <source>
        <dbReference type="Proteomes" id="UP001139646"/>
    </source>
</evidence>
<dbReference type="Proteomes" id="UP001139646">
    <property type="component" value="Unassembled WGS sequence"/>
</dbReference>
<accession>A0ABS9X1N7</accession>
<feature type="region of interest" description="Disordered" evidence="1">
    <location>
        <begin position="1"/>
        <end position="23"/>
    </location>
</feature>
<evidence type="ECO:0000256" key="2">
    <source>
        <dbReference type="SAM" id="Phobius"/>
    </source>
</evidence>
<keyword evidence="2" id="KW-0472">Membrane</keyword>
<evidence type="ECO:0000256" key="1">
    <source>
        <dbReference type="SAM" id="MobiDB-lite"/>
    </source>
</evidence>
<keyword evidence="4" id="KW-1185">Reference proteome</keyword>
<dbReference type="RefSeq" id="WP_242286368.1">
    <property type="nucleotide sequence ID" value="NZ_JAKKSL010000002.1"/>
</dbReference>
<evidence type="ECO:0000313" key="3">
    <source>
        <dbReference type="EMBL" id="MCI2283980.1"/>
    </source>
</evidence>
<reference evidence="3" key="1">
    <citation type="submission" date="2022-01" db="EMBL/GenBank/DDBJ databases">
        <title>Colwellia maritima, isolated from seawater.</title>
        <authorList>
            <person name="Kristyanto S."/>
            <person name="Jung J."/>
            <person name="Jeon C.O."/>
        </authorList>
    </citation>
    <scope>NUCLEOTIDE SEQUENCE</scope>
    <source>
        <strain evidence="3">MSW7</strain>
    </source>
</reference>
<feature type="compositionally biased region" description="Low complexity" evidence="1">
    <location>
        <begin position="1"/>
        <end position="16"/>
    </location>
</feature>
<protein>
    <submittedName>
        <fullName evidence="3">Uncharacterized protein</fullName>
    </submittedName>
</protein>
<sequence>MSEQSSKSINSQSVNNHSPTPQKVTNYFDKIKVTPNGMFARIILAFLTTAGIFYINIMPAVVNGLKEGLAFTSQQVWFC</sequence>
<organism evidence="3 4">
    <name type="scientific">Colwellia maritima</name>
    <dbReference type="NCBI Taxonomy" id="2912588"/>
    <lineage>
        <taxon>Bacteria</taxon>
        <taxon>Pseudomonadati</taxon>
        <taxon>Pseudomonadota</taxon>
        <taxon>Gammaproteobacteria</taxon>
        <taxon>Alteromonadales</taxon>
        <taxon>Colwelliaceae</taxon>
        <taxon>Colwellia</taxon>
    </lineage>
</organism>
<dbReference type="EMBL" id="JAKKSL010000002">
    <property type="protein sequence ID" value="MCI2283980.1"/>
    <property type="molecule type" value="Genomic_DNA"/>
</dbReference>
<comment type="caution">
    <text evidence="3">The sequence shown here is derived from an EMBL/GenBank/DDBJ whole genome shotgun (WGS) entry which is preliminary data.</text>
</comment>
<keyword evidence="2" id="KW-1133">Transmembrane helix</keyword>
<keyword evidence="2" id="KW-0812">Transmembrane</keyword>
<name>A0ABS9X1N7_9GAMM</name>
<proteinExistence type="predicted"/>
<feature type="transmembrane region" description="Helical" evidence="2">
    <location>
        <begin position="38"/>
        <end position="57"/>
    </location>
</feature>